<dbReference type="PANTHER" id="PTHR33392">
    <property type="entry name" value="POLYISOPRENYL-TEICHOIC ACID--PEPTIDOGLYCAN TEICHOIC ACID TRANSFERASE TAGU"/>
    <property type="match status" value="1"/>
</dbReference>
<evidence type="ECO:0000313" key="6">
    <source>
        <dbReference type="Proteomes" id="UP000565579"/>
    </source>
</evidence>
<sequence length="683" mass="70711">MSNRDGVDTTPEGRKRRPPRRSRANSGTNGQPAPDAGDQPAPGTGGGPASDASGRSTPGTGGRPTPDAGGRPVPDTGGAPASGAKGRPAPGAAGTPSPGAPAGPAAPGKLVAGSARRSSGPRTPDSRTPDSRAAGSHPSDPGTPGADPSGSGASGPKTSRSGSGTSGNPRKPSARSGKPRKPSAASRPGKPRSGSGAPRFARPLTPASMLGWTALSAIVPGAAHLRAGHRRTGLALISVYAVLLLAALAYGLSVAGDLSNASILVDDSNMVVVVVLASVLALGWFAVVVTSYVALGPNRLRQQGQVLTGIVVGVLCVAVMSPFALTANYVVTLRDAVGSIFKAPEPGESPVAHDEENPWGDRDRVNFLLIGGDAAGNRTGVRTDSMNVASVDLKTGATVLFSLPRNLQHVRFPASSPLHKQFPNGFMAELPNGGLLNEVWQYANDNPQLMGGKNQGPRALMDAIGHTLGLKIDYYMLMNMYGFADLVDAIGGLKIKVEQDVKWGGLYGTAGTIKAGYRKLSGEEALWYGRSRVGSDDFSRMSRQRCVIGAFAQQATPSVILTRFEKIARAAKQLAQTNIPRTLVKPLMELAVKVKDAKITSLQFVPPEFYSGRPDWAKIRTATRKAINDSTRPARRAQTANVSASPSVTGSTPAKPRTSTPTQTPTRNSQKAGAQSLDDLCGL</sequence>
<evidence type="ECO:0000313" key="5">
    <source>
        <dbReference type="EMBL" id="MBB6552378.1"/>
    </source>
</evidence>
<proteinExistence type="inferred from homology"/>
<comment type="similarity">
    <text evidence="1">Belongs to the LytR/CpsA/Psr (LCP) family.</text>
</comment>
<feature type="transmembrane region" description="Helical" evidence="3">
    <location>
        <begin position="234"/>
        <end position="252"/>
    </location>
</feature>
<dbReference type="Proteomes" id="UP000565579">
    <property type="component" value="Unassembled WGS sequence"/>
</dbReference>
<evidence type="ECO:0000259" key="4">
    <source>
        <dbReference type="Pfam" id="PF03816"/>
    </source>
</evidence>
<keyword evidence="3" id="KW-0472">Membrane</keyword>
<feature type="compositionally biased region" description="Low complexity" evidence="2">
    <location>
        <begin position="657"/>
        <end position="670"/>
    </location>
</feature>
<feature type="compositionally biased region" description="Basic and acidic residues" evidence="2">
    <location>
        <begin position="1"/>
        <end position="13"/>
    </location>
</feature>
<reference evidence="5 6" key="1">
    <citation type="submission" date="2020-08" db="EMBL/GenBank/DDBJ databases">
        <title>Sequencing the genomes of 1000 actinobacteria strains.</title>
        <authorList>
            <person name="Klenk H.-P."/>
        </authorList>
    </citation>
    <scope>NUCLEOTIDE SEQUENCE [LARGE SCALE GENOMIC DNA]</scope>
    <source>
        <strain evidence="5 6">DSM 43768</strain>
    </source>
</reference>
<evidence type="ECO:0000256" key="3">
    <source>
        <dbReference type="SAM" id="Phobius"/>
    </source>
</evidence>
<keyword evidence="3" id="KW-0812">Transmembrane</keyword>
<gene>
    <name evidence="5" type="ORF">HD593_007173</name>
</gene>
<feature type="compositionally biased region" description="Polar residues" evidence="2">
    <location>
        <begin position="638"/>
        <end position="652"/>
    </location>
</feature>
<feature type="domain" description="Cell envelope-related transcriptional attenuator" evidence="4">
    <location>
        <begin position="382"/>
        <end position="555"/>
    </location>
</feature>
<dbReference type="InterPro" id="IPR050922">
    <property type="entry name" value="LytR/CpsA/Psr_CW_biosynth"/>
</dbReference>
<feature type="transmembrane region" description="Helical" evidence="3">
    <location>
        <begin position="306"/>
        <end position="325"/>
    </location>
</feature>
<feature type="compositionally biased region" description="Basic residues" evidence="2">
    <location>
        <begin position="14"/>
        <end position="23"/>
    </location>
</feature>
<keyword evidence="6" id="KW-1185">Reference proteome</keyword>
<feature type="compositionally biased region" description="Low complexity" evidence="2">
    <location>
        <begin position="49"/>
        <end position="108"/>
    </location>
</feature>
<evidence type="ECO:0000256" key="2">
    <source>
        <dbReference type="SAM" id="MobiDB-lite"/>
    </source>
</evidence>
<feature type="transmembrane region" description="Helical" evidence="3">
    <location>
        <begin position="272"/>
        <end position="294"/>
    </location>
</feature>
<protein>
    <submittedName>
        <fullName evidence="5">LCP family protein required for cell wall assembly</fullName>
    </submittedName>
</protein>
<name>A0A7X0NZ92_9ACTN</name>
<dbReference type="Gene3D" id="3.40.630.190">
    <property type="entry name" value="LCP protein"/>
    <property type="match status" value="1"/>
</dbReference>
<feature type="region of interest" description="Disordered" evidence="2">
    <location>
        <begin position="624"/>
        <end position="683"/>
    </location>
</feature>
<feature type="region of interest" description="Disordered" evidence="2">
    <location>
        <begin position="1"/>
        <end position="202"/>
    </location>
</feature>
<dbReference type="RefSeq" id="WP_312903939.1">
    <property type="nucleotide sequence ID" value="NZ_BAAAXY010000315.1"/>
</dbReference>
<feature type="compositionally biased region" description="Low complexity" evidence="2">
    <location>
        <begin position="138"/>
        <end position="156"/>
    </location>
</feature>
<comment type="caution">
    <text evidence="5">The sequence shown here is derived from an EMBL/GenBank/DDBJ whole genome shotgun (WGS) entry which is preliminary data.</text>
</comment>
<dbReference type="Pfam" id="PF03816">
    <property type="entry name" value="LytR_cpsA_psr"/>
    <property type="match status" value="1"/>
</dbReference>
<feature type="compositionally biased region" description="Low complexity" evidence="2">
    <location>
        <begin position="30"/>
        <end position="42"/>
    </location>
</feature>
<feature type="compositionally biased region" description="Polar residues" evidence="2">
    <location>
        <begin position="157"/>
        <end position="168"/>
    </location>
</feature>
<dbReference type="InterPro" id="IPR004474">
    <property type="entry name" value="LytR_CpsA_psr"/>
</dbReference>
<dbReference type="AlphaFoldDB" id="A0A7X0NZ92"/>
<evidence type="ECO:0000256" key="1">
    <source>
        <dbReference type="ARBA" id="ARBA00006068"/>
    </source>
</evidence>
<keyword evidence="3" id="KW-1133">Transmembrane helix</keyword>
<accession>A0A7X0NZ92</accession>
<organism evidence="5 6">
    <name type="scientific">Nonomuraea rubra</name>
    <dbReference type="NCBI Taxonomy" id="46180"/>
    <lineage>
        <taxon>Bacteria</taxon>
        <taxon>Bacillati</taxon>
        <taxon>Actinomycetota</taxon>
        <taxon>Actinomycetes</taxon>
        <taxon>Streptosporangiales</taxon>
        <taxon>Streptosporangiaceae</taxon>
        <taxon>Nonomuraea</taxon>
    </lineage>
</organism>
<dbReference type="NCBIfam" id="TIGR00350">
    <property type="entry name" value="lytR_cpsA_psr"/>
    <property type="match status" value="1"/>
</dbReference>
<dbReference type="EMBL" id="JACHMI010000001">
    <property type="protein sequence ID" value="MBB6552378.1"/>
    <property type="molecule type" value="Genomic_DNA"/>
</dbReference>
<dbReference type="PANTHER" id="PTHR33392:SF6">
    <property type="entry name" value="POLYISOPRENYL-TEICHOIC ACID--PEPTIDOGLYCAN TEICHOIC ACID TRANSFERASE TAGU"/>
    <property type="match status" value="1"/>
</dbReference>